<accession>A0A9W8ZH78</accession>
<reference evidence="3" key="1">
    <citation type="submission" date="2022-10" db="EMBL/GenBank/DDBJ databases">
        <title>Tapping the CABI collections for fungal endophytes: first genome assemblies for Collariella, Neodidymelliopsis, Ascochyta clinopodiicola, Didymella pomorum, Didymosphaeria variabile, Neocosmospora piperis and Neocucurbitaria cava.</title>
        <authorList>
            <person name="Hill R."/>
        </authorList>
    </citation>
    <scope>NUCLEOTIDE SEQUENCE</scope>
    <source>
        <strain evidence="3">IMI 355091</strain>
    </source>
</reference>
<proteinExistence type="predicted"/>
<evidence type="ECO:0000313" key="3">
    <source>
        <dbReference type="EMBL" id="KAJ4405520.1"/>
    </source>
</evidence>
<name>A0A9W8ZH78_9PLEO</name>
<protein>
    <recommendedName>
        <fullName evidence="2">Amidase domain-containing protein</fullName>
    </recommendedName>
</protein>
<feature type="region of interest" description="Disordered" evidence="1">
    <location>
        <begin position="157"/>
        <end position="180"/>
    </location>
</feature>
<evidence type="ECO:0000259" key="2">
    <source>
        <dbReference type="Pfam" id="PF01425"/>
    </source>
</evidence>
<dbReference type="SUPFAM" id="SSF75304">
    <property type="entry name" value="Amidase signature (AS) enzymes"/>
    <property type="match status" value="1"/>
</dbReference>
<organism evidence="3 4">
    <name type="scientific">Didymella pomorum</name>
    <dbReference type="NCBI Taxonomy" id="749634"/>
    <lineage>
        <taxon>Eukaryota</taxon>
        <taxon>Fungi</taxon>
        <taxon>Dikarya</taxon>
        <taxon>Ascomycota</taxon>
        <taxon>Pezizomycotina</taxon>
        <taxon>Dothideomycetes</taxon>
        <taxon>Pleosporomycetidae</taxon>
        <taxon>Pleosporales</taxon>
        <taxon>Pleosporineae</taxon>
        <taxon>Didymellaceae</taxon>
        <taxon>Didymella</taxon>
    </lineage>
</organism>
<evidence type="ECO:0000313" key="4">
    <source>
        <dbReference type="Proteomes" id="UP001140510"/>
    </source>
</evidence>
<feature type="domain" description="Amidase" evidence="2">
    <location>
        <begin position="72"/>
        <end position="193"/>
    </location>
</feature>
<gene>
    <name evidence="3" type="ORF">N0V91_005260</name>
</gene>
<feature type="compositionally biased region" description="Pro residues" evidence="1">
    <location>
        <begin position="162"/>
        <end position="178"/>
    </location>
</feature>
<dbReference type="Proteomes" id="UP001140510">
    <property type="component" value="Unassembled WGS sequence"/>
</dbReference>
<comment type="caution">
    <text evidence="3">The sequence shown here is derived from an EMBL/GenBank/DDBJ whole genome shotgun (WGS) entry which is preliminary data.</text>
</comment>
<evidence type="ECO:0000256" key="1">
    <source>
        <dbReference type="SAM" id="MobiDB-lite"/>
    </source>
</evidence>
<dbReference type="InterPro" id="IPR036928">
    <property type="entry name" value="AS_sf"/>
</dbReference>
<dbReference type="Gene3D" id="3.90.1300.10">
    <property type="entry name" value="Amidase signature (AS) domain"/>
    <property type="match status" value="1"/>
</dbReference>
<dbReference type="Pfam" id="PF01425">
    <property type="entry name" value="Amidase"/>
    <property type="match status" value="1"/>
</dbReference>
<keyword evidence="4" id="KW-1185">Reference proteome</keyword>
<dbReference type="AlphaFoldDB" id="A0A9W8ZH78"/>
<dbReference type="EMBL" id="JAPEVA010000034">
    <property type="protein sequence ID" value="KAJ4405520.1"/>
    <property type="molecule type" value="Genomic_DNA"/>
</dbReference>
<dbReference type="OrthoDB" id="1879366at2759"/>
<sequence length="218" mass="23199">MPDVSSLVQQTVIEAVTKALALEFCPATPPSPLSPDPKTFESISATNPALANFLFSGQFTHGHVTSGIEAKAHRKVFGLRAVYDRALEEVDVLVTPCAPSVTNPLPSQTSCSSCSSDDKLENAASTTLLKRLESTIGVTSNTCPFYVTGHLAMSVPRGFGTPSPPPSAEDASSPPPLPIAMQTVGKRWQDEKVIKAAAMFQWGRELIVAWNCTSAQEV</sequence>
<dbReference type="InterPro" id="IPR023631">
    <property type="entry name" value="Amidase_dom"/>
</dbReference>